<proteinExistence type="predicted"/>
<feature type="non-terminal residue" evidence="1">
    <location>
        <position position="1"/>
    </location>
</feature>
<protein>
    <submittedName>
        <fullName evidence="1">Uncharacterized protein</fullName>
    </submittedName>
</protein>
<gene>
    <name evidence="1" type="primary">ORF98665</name>
</gene>
<dbReference type="AlphaFoldDB" id="A0A0B7A834"/>
<dbReference type="EMBL" id="HACG01029275">
    <property type="protein sequence ID" value="CEK76140.1"/>
    <property type="molecule type" value="Transcribed_RNA"/>
</dbReference>
<accession>A0A0B7A834</accession>
<sequence length="61" mass="7017">CLQLANARKQRKVYQNFVNITENSECYTAEQHVPVPSNEFLTMNDSIPSCHSQALVVYSWL</sequence>
<organism evidence="1">
    <name type="scientific">Arion vulgaris</name>
    <dbReference type="NCBI Taxonomy" id="1028688"/>
    <lineage>
        <taxon>Eukaryota</taxon>
        <taxon>Metazoa</taxon>
        <taxon>Spiralia</taxon>
        <taxon>Lophotrochozoa</taxon>
        <taxon>Mollusca</taxon>
        <taxon>Gastropoda</taxon>
        <taxon>Heterobranchia</taxon>
        <taxon>Euthyneura</taxon>
        <taxon>Panpulmonata</taxon>
        <taxon>Eupulmonata</taxon>
        <taxon>Stylommatophora</taxon>
        <taxon>Helicina</taxon>
        <taxon>Arionoidea</taxon>
        <taxon>Arionidae</taxon>
        <taxon>Arion</taxon>
    </lineage>
</organism>
<evidence type="ECO:0000313" key="1">
    <source>
        <dbReference type="EMBL" id="CEK76140.1"/>
    </source>
</evidence>
<reference evidence="1" key="1">
    <citation type="submission" date="2014-12" db="EMBL/GenBank/DDBJ databases">
        <title>Insight into the proteome of Arion vulgaris.</title>
        <authorList>
            <person name="Aradska J."/>
            <person name="Bulat T."/>
            <person name="Smidak R."/>
            <person name="Sarate P."/>
            <person name="Gangsoo J."/>
            <person name="Sialana F."/>
            <person name="Bilban M."/>
            <person name="Lubec G."/>
        </authorList>
    </citation>
    <scope>NUCLEOTIDE SEQUENCE</scope>
    <source>
        <tissue evidence="1">Skin</tissue>
    </source>
</reference>
<name>A0A0B7A834_9EUPU</name>